<dbReference type="RefSeq" id="WP_109799670.1">
    <property type="nucleotide sequence ID" value="NZ_QGKS01000051.1"/>
</dbReference>
<feature type="region of interest" description="Disordered" evidence="1">
    <location>
        <begin position="56"/>
        <end position="77"/>
    </location>
</feature>
<keyword evidence="2" id="KW-1133">Transmembrane helix</keyword>
<evidence type="ECO:0000256" key="2">
    <source>
        <dbReference type="SAM" id="Phobius"/>
    </source>
</evidence>
<comment type="caution">
    <text evidence="3">The sequence shown here is derived from an EMBL/GenBank/DDBJ whole genome shotgun (WGS) entry which is preliminary data.</text>
</comment>
<proteinExistence type="predicted"/>
<feature type="transmembrane region" description="Helical" evidence="2">
    <location>
        <begin position="37"/>
        <end position="56"/>
    </location>
</feature>
<dbReference type="Proteomes" id="UP000246050">
    <property type="component" value="Unassembled WGS sequence"/>
</dbReference>
<dbReference type="AlphaFoldDB" id="A0A317DSK1"/>
<evidence type="ECO:0000313" key="3">
    <source>
        <dbReference type="EMBL" id="PWR17354.1"/>
    </source>
</evidence>
<reference evidence="3 4" key="1">
    <citation type="submission" date="2018-05" db="EMBL/GenBank/DDBJ databases">
        <title>Micromonosporas from Atacama Desert.</title>
        <authorList>
            <person name="Carro L."/>
            <person name="Golinska P."/>
            <person name="Klenk H.-P."/>
            <person name="Goodfellow M."/>
        </authorList>
    </citation>
    <scope>NUCLEOTIDE SEQUENCE [LARGE SCALE GENOMIC DNA]</scope>
    <source>
        <strain evidence="3 4">4G51</strain>
    </source>
</reference>
<dbReference type="OrthoDB" id="3402398at2"/>
<evidence type="ECO:0000256" key="1">
    <source>
        <dbReference type="SAM" id="MobiDB-lite"/>
    </source>
</evidence>
<keyword evidence="2" id="KW-0812">Transmembrane</keyword>
<evidence type="ECO:0000313" key="4">
    <source>
        <dbReference type="Proteomes" id="UP000246050"/>
    </source>
</evidence>
<protein>
    <submittedName>
        <fullName evidence="3">Uncharacterized protein</fullName>
    </submittedName>
</protein>
<accession>A0A317DSK1</accession>
<gene>
    <name evidence="3" type="ORF">DKT69_00685</name>
</gene>
<dbReference type="EMBL" id="QGKS01000051">
    <property type="protein sequence ID" value="PWR17354.1"/>
    <property type="molecule type" value="Genomic_DNA"/>
</dbReference>
<keyword evidence="2" id="KW-0472">Membrane</keyword>
<name>A0A317DSK1_9ACTN</name>
<sequence length="296" mass="31594">MRDDVTFVERLHRDLRDVSWPEPTEIRVRARRRTRRTAGVVAAVVLAVTSATAVLAPRPGAPEPPTAPTSGDPAVGGRAEISTEALLAPSDLPVKSDEGLGDSGLDERVRVDDILRSCALDQGLPADQAISRYSRSQTLLGTFEAGTLVSRAPVISQDVYRLTTEAAGQVFTDLDRLVAACTAWRQRLPIQGEGKTVSATVVHQWTVTERDFAGDQAVLLRHTISVPLDAVTGKPVGFTPLPQITLVVRVGDLVTVLVPADPMLPFVPGSDVTDAQLRDVARAAARRMCSAANPGC</sequence>
<organism evidence="3 4">
    <name type="scientific">Micromonospora sicca</name>
    <dbReference type="NCBI Taxonomy" id="2202420"/>
    <lineage>
        <taxon>Bacteria</taxon>
        <taxon>Bacillati</taxon>
        <taxon>Actinomycetota</taxon>
        <taxon>Actinomycetes</taxon>
        <taxon>Micromonosporales</taxon>
        <taxon>Micromonosporaceae</taxon>
        <taxon>Micromonospora</taxon>
    </lineage>
</organism>